<dbReference type="AlphaFoldDB" id="A0A3P7MM75"/>
<reference evidence="1 2" key="1">
    <citation type="submission" date="2018-11" db="EMBL/GenBank/DDBJ databases">
        <authorList>
            <consortium name="Pathogen Informatics"/>
        </authorList>
    </citation>
    <scope>NUCLEOTIDE SEQUENCE [LARGE SCALE GENOMIC DNA]</scope>
</reference>
<name>A0A3P7MM75_DIBLA</name>
<protein>
    <submittedName>
        <fullName evidence="1">Uncharacterized protein</fullName>
    </submittedName>
</protein>
<organism evidence="1 2">
    <name type="scientific">Dibothriocephalus latus</name>
    <name type="common">Fish tapeworm</name>
    <name type="synonym">Diphyllobothrium latum</name>
    <dbReference type="NCBI Taxonomy" id="60516"/>
    <lineage>
        <taxon>Eukaryota</taxon>
        <taxon>Metazoa</taxon>
        <taxon>Spiralia</taxon>
        <taxon>Lophotrochozoa</taxon>
        <taxon>Platyhelminthes</taxon>
        <taxon>Cestoda</taxon>
        <taxon>Eucestoda</taxon>
        <taxon>Diphyllobothriidea</taxon>
        <taxon>Diphyllobothriidae</taxon>
        <taxon>Dibothriocephalus</taxon>
    </lineage>
</organism>
<accession>A0A3P7MM75</accession>
<gene>
    <name evidence="1" type="ORF">DILT_LOCUS13345</name>
</gene>
<dbReference type="Proteomes" id="UP000281553">
    <property type="component" value="Unassembled WGS sequence"/>
</dbReference>
<sequence length="73" mass="7980">MERSNDAPPLATGTGEGGLQVPFCEAAAHRNSAKTEEQQPDLAVETVDLLLLSKYDETENRLGHAQILQLVKY</sequence>
<evidence type="ECO:0000313" key="1">
    <source>
        <dbReference type="EMBL" id="VDN19111.1"/>
    </source>
</evidence>
<evidence type="ECO:0000313" key="2">
    <source>
        <dbReference type="Proteomes" id="UP000281553"/>
    </source>
</evidence>
<keyword evidence="2" id="KW-1185">Reference proteome</keyword>
<dbReference type="EMBL" id="UYRU01069896">
    <property type="protein sequence ID" value="VDN19111.1"/>
    <property type="molecule type" value="Genomic_DNA"/>
</dbReference>
<proteinExistence type="predicted"/>